<dbReference type="Proteomes" id="UP000028582">
    <property type="component" value="Unassembled WGS sequence"/>
</dbReference>
<dbReference type="AlphaFoldDB" id="A0A081B3N4"/>
<gene>
    <name evidence="1" type="ORF">F444_00633</name>
</gene>
<reference evidence="1 2" key="1">
    <citation type="submission" date="2013-11" db="EMBL/GenBank/DDBJ databases">
        <title>The Genome Sequence of Phytophthora parasitica P1976.</title>
        <authorList>
            <consortium name="The Broad Institute Genomics Platform"/>
            <person name="Russ C."/>
            <person name="Tyler B."/>
            <person name="Panabieres F."/>
            <person name="Shan W."/>
            <person name="Tripathy S."/>
            <person name="Grunwald N."/>
            <person name="Machado M."/>
            <person name="Johnson C.S."/>
            <person name="Walker B."/>
            <person name="Young S."/>
            <person name="Zeng Q."/>
            <person name="Gargeya S."/>
            <person name="Fitzgerald M."/>
            <person name="Haas B."/>
            <person name="Abouelleil A."/>
            <person name="Allen A.W."/>
            <person name="Alvarado L."/>
            <person name="Arachchi H.M."/>
            <person name="Berlin A.M."/>
            <person name="Chapman S.B."/>
            <person name="Gainer-Dewar J."/>
            <person name="Goldberg J."/>
            <person name="Griggs A."/>
            <person name="Gujja S."/>
            <person name="Hansen M."/>
            <person name="Howarth C."/>
            <person name="Imamovic A."/>
            <person name="Ireland A."/>
            <person name="Larimer J."/>
            <person name="McCowan C."/>
            <person name="Murphy C."/>
            <person name="Pearson M."/>
            <person name="Poon T.W."/>
            <person name="Priest M."/>
            <person name="Roberts A."/>
            <person name="Saif S."/>
            <person name="Shea T."/>
            <person name="Sisk P."/>
            <person name="Sykes S."/>
            <person name="Wortman J."/>
            <person name="Nusbaum C."/>
            <person name="Birren B."/>
        </authorList>
    </citation>
    <scope>NUCLEOTIDE SEQUENCE [LARGE SCALE GENOMIC DNA]</scope>
    <source>
        <strain evidence="1 2">P1976</strain>
    </source>
</reference>
<organism evidence="1 2">
    <name type="scientific">Phytophthora nicotianae P1976</name>
    <dbReference type="NCBI Taxonomy" id="1317066"/>
    <lineage>
        <taxon>Eukaryota</taxon>
        <taxon>Sar</taxon>
        <taxon>Stramenopiles</taxon>
        <taxon>Oomycota</taxon>
        <taxon>Peronosporomycetes</taxon>
        <taxon>Peronosporales</taxon>
        <taxon>Peronosporaceae</taxon>
        <taxon>Phytophthora</taxon>
    </lineage>
</organism>
<evidence type="ECO:0000313" key="1">
    <source>
        <dbReference type="EMBL" id="ETO85745.1"/>
    </source>
</evidence>
<comment type="caution">
    <text evidence="1">The sequence shown here is derived from an EMBL/GenBank/DDBJ whole genome shotgun (WGS) entry which is preliminary data.</text>
</comment>
<protein>
    <submittedName>
        <fullName evidence="1">Uncharacterized protein</fullName>
    </submittedName>
</protein>
<sequence>MPHLGALQFDVVVYWFRKQFKHIYSNLELIRHTQCIALRRCLGTKRLGLPHYQAHFLQQTRNQDTTNPSMMATCNAPSFSDSATHKYMYEKTAATEAMTITNMSDISFSKLCDSTGERLSRKIKAIPSNKTKRGQDPADTPARKNALYRQYIEARAFVSTGLRR</sequence>
<evidence type="ECO:0000313" key="2">
    <source>
        <dbReference type="Proteomes" id="UP000028582"/>
    </source>
</evidence>
<dbReference type="EMBL" id="ANJA01000142">
    <property type="protein sequence ID" value="ETO85745.1"/>
    <property type="molecule type" value="Genomic_DNA"/>
</dbReference>
<dbReference type="OrthoDB" id="120898at2759"/>
<name>A0A081B3N4_PHYNI</name>
<accession>A0A081B3N4</accession>
<proteinExistence type="predicted"/>